<evidence type="ECO:0000313" key="3">
    <source>
        <dbReference type="Proteomes" id="UP001231370"/>
    </source>
</evidence>
<evidence type="ECO:0008006" key="4">
    <source>
        <dbReference type="Google" id="ProtNLM"/>
    </source>
</evidence>
<keyword evidence="1" id="KW-0812">Transmembrane</keyword>
<sequence>MKIIKKHSYTIAIILITSFWLFYYYLGYPLPHIDDLFFIGAAINVAKNGEFFNPYIIEWAEPVVDRFYVQPPFHSITLAGWLKIFGISTQSLLLFQCFCYFIFSIFTALILKNYGFHPITAICTTICFATWMSIAGLRQDALSMAYLAIGLWLLTKDIKCRYFFGFSFLGFSILSSIVSMVYALPFSIAIVTYNSWRKKNTIKSKYSKYIIQRIYILLTSMVFVFILFLTSINFEFYRFISDIAWHASWRRNSIELSHLINVLTYGYREITDAPLYIFYIFLVCTIVVKRNYWQPKAVLITLTITIALILNLVLYDRTLFENFTFFCWLGVILIISAIPASHRTRITFTIVAIIIFTLNQSWNIINIIGKQTPKTEDSYGQIRQFVQENPHRKYLIDEWGARLIFDYNLPPNTIDWNFSRYYTGIANPQSITEKYSDEVWIISKAKGYSLEGLPDYPRVELFGYTFDSIPSQPDDVIIID</sequence>
<proteinExistence type="predicted"/>
<dbReference type="Proteomes" id="UP001231370">
    <property type="component" value="Unassembled WGS sequence"/>
</dbReference>
<feature type="transmembrane region" description="Helical" evidence="1">
    <location>
        <begin position="346"/>
        <end position="365"/>
    </location>
</feature>
<keyword evidence="1" id="KW-0472">Membrane</keyword>
<feature type="transmembrane region" description="Helical" evidence="1">
    <location>
        <begin position="297"/>
        <end position="314"/>
    </location>
</feature>
<evidence type="ECO:0000256" key="1">
    <source>
        <dbReference type="SAM" id="Phobius"/>
    </source>
</evidence>
<dbReference type="EMBL" id="JAQPOK010000086">
    <property type="protein sequence ID" value="MDJ1179465.1"/>
    <property type="molecule type" value="Genomic_DNA"/>
</dbReference>
<protein>
    <recommendedName>
        <fullName evidence="4">Glycosyltransferase RgtA/B/C/D-like domain-containing protein</fullName>
    </recommendedName>
</protein>
<feature type="transmembrane region" description="Helical" evidence="1">
    <location>
        <begin position="7"/>
        <end position="26"/>
    </location>
</feature>
<feature type="transmembrane region" description="Helical" evidence="1">
    <location>
        <begin position="162"/>
        <end position="193"/>
    </location>
</feature>
<feature type="transmembrane region" description="Helical" evidence="1">
    <location>
        <begin position="92"/>
        <end position="111"/>
    </location>
</feature>
<dbReference type="RefSeq" id="WP_283762770.1">
    <property type="nucleotide sequence ID" value="NZ_JAQPOK010000086.1"/>
</dbReference>
<accession>A0ABT7BK79</accession>
<organism evidence="2 3">
    <name type="scientific">Roseofilum halophilum BLCC-M91</name>
    <dbReference type="NCBI Taxonomy" id="3022259"/>
    <lineage>
        <taxon>Bacteria</taxon>
        <taxon>Bacillati</taxon>
        <taxon>Cyanobacteriota</taxon>
        <taxon>Cyanophyceae</taxon>
        <taxon>Desertifilales</taxon>
        <taxon>Desertifilaceae</taxon>
        <taxon>Roseofilum</taxon>
        <taxon>Roseofilum halophilum</taxon>
    </lineage>
</organism>
<feature type="transmembrane region" description="Helical" evidence="1">
    <location>
        <begin position="118"/>
        <end position="137"/>
    </location>
</feature>
<comment type="caution">
    <text evidence="2">The sequence shown here is derived from an EMBL/GenBank/DDBJ whole genome shotgun (WGS) entry which is preliminary data.</text>
</comment>
<gene>
    <name evidence="2" type="ORF">PJF56_11380</name>
</gene>
<feature type="transmembrane region" description="Helical" evidence="1">
    <location>
        <begin position="214"/>
        <end position="232"/>
    </location>
</feature>
<keyword evidence="3" id="KW-1185">Reference proteome</keyword>
<name>A0ABT7BK79_9CYAN</name>
<keyword evidence="1" id="KW-1133">Transmembrane helix</keyword>
<reference evidence="2 3" key="1">
    <citation type="submission" date="2023-01" db="EMBL/GenBank/DDBJ databases">
        <title>Novel diversity within Roseofilum (Cyanobacteria; Desertifilaceae) from marine benthic mats with descriptions of four novel species.</title>
        <authorList>
            <person name="Wang Y."/>
            <person name="Berthold D.E."/>
            <person name="Hu J."/>
            <person name="Lefler F.W."/>
            <person name="Laughinghouse H.D. IV."/>
        </authorList>
    </citation>
    <scope>NUCLEOTIDE SEQUENCE [LARGE SCALE GENOMIC DNA]</scope>
    <source>
        <strain evidence="2 3">BLCC-M91</strain>
    </source>
</reference>
<evidence type="ECO:0000313" key="2">
    <source>
        <dbReference type="EMBL" id="MDJ1179465.1"/>
    </source>
</evidence>
<feature type="transmembrane region" description="Helical" evidence="1">
    <location>
        <begin position="320"/>
        <end position="339"/>
    </location>
</feature>